<feature type="compositionally biased region" description="Basic residues" evidence="1">
    <location>
        <begin position="60"/>
        <end position="70"/>
    </location>
</feature>
<gene>
    <name evidence="2" type="ORF">CPE01_27210</name>
</gene>
<feature type="region of interest" description="Disordered" evidence="1">
    <location>
        <begin position="20"/>
        <end position="70"/>
    </location>
</feature>
<evidence type="ECO:0000313" key="3">
    <source>
        <dbReference type="Proteomes" id="UP000321386"/>
    </source>
</evidence>
<comment type="caution">
    <text evidence="2">The sequence shown here is derived from an EMBL/GenBank/DDBJ whole genome shotgun (WGS) entry which is preliminary data.</text>
</comment>
<evidence type="ECO:0000256" key="1">
    <source>
        <dbReference type="SAM" id="MobiDB-lite"/>
    </source>
</evidence>
<protein>
    <submittedName>
        <fullName evidence="2">Uncharacterized protein</fullName>
    </submittedName>
</protein>
<name>A0A510UWG2_9CELL</name>
<accession>A0A510UWG2</accession>
<proteinExistence type="predicted"/>
<organism evidence="2 3">
    <name type="scientific">Cellulomonas persica</name>
    <dbReference type="NCBI Taxonomy" id="76861"/>
    <lineage>
        <taxon>Bacteria</taxon>
        <taxon>Bacillati</taxon>
        <taxon>Actinomycetota</taxon>
        <taxon>Actinomycetes</taxon>
        <taxon>Micrococcales</taxon>
        <taxon>Cellulomonadaceae</taxon>
        <taxon>Cellulomonas</taxon>
    </lineage>
</organism>
<sequence>MLVVRITSVTRPGCQTANRRFVRVEQSQGRDRQASEPVQAFHASARPAGRTRRDRLTTPPRRRPHERGDP</sequence>
<dbReference type="Proteomes" id="UP000321386">
    <property type="component" value="Unassembled WGS sequence"/>
</dbReference>
<evidence type="ECO:0000313" key="2">
    <source>
        <dbReference type="EMBL" id="GEK18988.1"/>
    </source>
</evidence>
<keyword evidence="3" id="KW-1185">Reference proteome</keyword>
<dbReference type="AlphaFoldDB" id="A0A510UWG2"/>
<reference evidence="2 3" key="1">
    <citation type="submission" date="2019-07" db="EMBL/GenBank/DDBJ databases">
        <title>Whole genome shotgun sequence of Cellulomonas persica NBRC 101101.</title>
        <authorList>
            <person name="Hosoyama A."/>
            <person name="Uohara A."/>
            <person name="Ohji S."/>
            <person name="Ichikawa N."/>
        </authorList>
    </citation>
    <scope>NUCLEOTIDE SEQUENCE [LARGE SCALE GENOMIC DNA]</scope>
    <source>
        <strain evidence="2 3">NBRC 101101</strain>
    </source>
</reference>
<dbReference type="EMBL" id="BJUA01000015">
    <property type="protein sequence ID" value="GEK18988.1"/>
    <property type="molecule type" value="Genomic_DNA"/>
</dbReference>